<gene>
    <name evidence="1" type="ORF">AMECASPLE_033055</name>
</gene>
<reference evidence="1 2" key="1">
    <citation type="submission" date="2021-06" db="EMBL/GenBank/DDBJ databases">
        <authorList>
            <person name="Palmer J.M."/>
        </authorList>
    </citation>
    <scope>NUCLEOTIDE SEQUENCE [LARGE SCALE GENOMIC DNA]</scope>
    <source>
        <strain evidence="1 2">AS_MEX2019</strain>
        <tissue evidence="1">Muscle</tissue>
    </source>
</reference>
<comment type="caution">
    <text evidence="1">The sequence shown here is derived from an EMBL/GenBank/DDBJ whole genome shotgun (WGS) entry which is preliminary data.</text>
</comment>
<evidence type="ECO:0000313" key="2">
    <source>
        <dbReference type="Proteomes" id="UP001469553"/>
    </source>
</evidence>
<protein>
    <submittedName>
        <fullName evidence="1">Uncharacterized protein</fullName>
    </submittedName>
</protein>
<evidence type="ECO:0000313" key="1">
    <source>
        <dbReference type="EMBL" id="MEQ2281694.1"/>
    </source>
</evidence>
<dbReference type="Proteomes" id="UP001469553">
    <property type="component" value="Unassembled WGS sequence"/>
</dbReference>
<sequence length="69" mass="7437">MITGGRDQLVGEGVLLFRQWHLGKSAATPLFSVAGRRGETIVFSVKASINIPGWGISRLQRAVEVSAQD</sequence>
<keyword evidence="2" id="KW-1185">Reference proteome</keyword>
<name>A0ABV0XJP3_9TELE</name>
<proteinExistence type="predicted"/>
<organism evidence="1 2">
    <name type="scientific">Ameca splendens</name>
    <dbReference type="NCBI Taxonomy" id="208324"/>
    <lineage>
        <taxon>Eukaryota</taxon>
        <taxon>Metazoa</taxon>
        <taxon>Chordata</taxon>
        <taxon>Craniata</taxon>
        <taxon>Vertebrata</taxon>
        <taxon>Euteleostomi</taxon>
        <taxon>Actinopterygii</taxon>
        <taxon>Neopterygii</taxon>
        <taxon>Teleostei</taxon>
        <taxon>Neoteleostei</taxon>
        <taxon>Acanthomorphata</taxon>
        <taxon>Ovalentaria</taxon>
        <taxon>Atherinomorphae</taxon>
        <taxon>Cyprinodontiformes</taxon>
        <taxon>Goodeidae</taxon>
        <taxon>Ameca</taxon>
    </lineage>
</organism>
<accession>A0ABV0XJP3</accession>
<dbReference type="EMBL" id="JAHRIP010004403">
    <property type="protein sequence ID" value="MEQ2281694.1"/>
    <property type="molecule type" value="Genomic_DNA"/>
</dbReference>